<sequence length="96" mass="10621">MSLKAKTHINTIWKVWVIKPNGASQQFGMLIFVHEMTSSPPPDHLTPLPCLLSRMNWLLHPRLIFADPQHAYVPAPPSRNASVAAPTYPSSPTPAT</sequence>
<feature type="region of interest" description="Disordered" evidence="1">
    <location>
        <begin position="76"/>
        <end position="96"/>
    </location>
</feature>
<protein>
    <submittedName>
        <fullName evidence="2">Uncharacterized protein</fullName>
    </submittedName>
</protein>
<evidence type="ECO:0000313" key="3">
    <source>
        <dbReference type="Proteomes" id="UP000765509"/>
    </source>
</evidence>
<dbReference type="EMBL" id="AVOT02007579">
    <property type="protein sequence ID" value="MBW0484210.1"/>
    <property type="molecule type" value="Genomic_DNA"/>
</dbReference>
<comment type="caution">
    <text evidence="2">The sequence shown here is derived from an EMBL/GenBank/DDBJ whole genome shotgun (WGS) entry which is preliminary data.</text>
</comment>
<evidence type="ECO:0000313" key="2">
    <source>
        <dbReference type="EMBL" id="MBW0484210.1"/>
    </source>
</evidence>
<evidence type="ECO:0000256" key="1">
    <source>
        <dbReference type="SAM" id="MobiDB-lite"/>
    </source>
</evidence>
<organism evidence="2 3">
    <name type="scientific">Austropuccinia psidii MF-1</name>
    <dbReference type="NCBI Taxonomy" id="1389203"/>
    <lineage>
        <taxon>Eukaryota</taxon>
        <taxon>Fungi</taxon>
        <taxon>Dikarya</taxon>
        <taxon>Basidiomycota</taxon>
        <taxon>Pucciniomycotina</taxon>
        <taxon>Pucciniomycetes</taxon>
        <taxon>Pucciniales</taxon>
        <taxon>Sphaerophragmiaceae</taxon>
        <taxon>Austropuccinia</taxon>
    </lineage>
</organism>
<dbReference type="AlphaFoldDB" id="A0A9Q3GZK2"/>
<accession>A0A9Q3GZK2</accession>
<gene>
    <name evidence="2" type="ORF">O181_023925</name>
</gene>
<dbReference type="Proteomes" id="UP000765509">
    <property type="component" value="Unassembled WGS sequence"/>
</dbReference>
<reference evidence="2" key="1">
    <citation type="submission" date="2021-03" db="EMBL/GenBank/DDBJ databases">
        <title>Draft genome sequence of rust myrtle Austropuccinia psidii MF-1, a brazilian biotype.</title>
        <authorList>
            <person name="Quecine M.C."/>
            <person name="Pachon D.M.R."/>
            <person name="Bonatelli M.L."/>
            <person name="Correr F.H."/>
            <person name="Franceschini L.M."/>
            <person name="Leite T.F."/>
            <person name="Margarido G.R.A."/>
            <person name="Almeida C.A."/>
            <person name="Ferrarezi J.A."/>
            <person name="Labate C.A."/>
        </authorList>
    </citation>
    <scope>NUCLEOTIDE SEQUENCE</scope>
    <source>
        <strain evidence="2">MF-1</strain>
    </source>
</reference>
<keyword evidence="3" id="KW-1185">Reference proteome</keyword>
<name>A0A9Q3GZK2_9BASI</name>
<proteinExistence type="predicted"/>